<organism evidence="1 2">
    <name type="scientific">Spirosoma linguale (strain ATCC 33905 / DSM 74 / LMG 10896 / Claus 1)</name>
    <dbReference type="NCBI Taxonomy" id="504472"/>
    <lineage>
        <taxon>Bacteria</taxon>
        <taxon>Pseudomonadati</taxon>
        <taxon>Bacteroidota</taxon>
        <taxon>Cytophagia</taxon>
        <taxon>Cytophagales</taxon>
        <taxon>Cytophagaceae</taxon>
        <taxon>Spirosoma</taxon>
    </lineage>
</organism>
<name>D2QLK3_SPILD</name>
<dbReference type="Proteomes" id="UP000002028">
    <property type="component" value="Chromosome"/>
</dbReference>
<keyword evidence="2" id="KW-1185">Reference proteome</keyword>
<reference evidence="1 2" key="1">
    <citation type="journal article" date="2010" name="Stand. Genomic Sci.">
        <title>Complete genome sequence of Spirosoma linguale type strain (1).</title>
        <authorList>
            <person name="Lail K."/>
            <person name="Sikorski J."/>
            <person name="Saunders E."/>
            <person name="Lapidus A."/>
            <person name="Glavina Del Rio T."/>
            <person name="Copeland A."/>
            <person name="Tice H."/>
            <person name="Cheng J.-F."/>
            <person name="Lucas S."/>
            <person name="Nolan M."/>
            <person name="Bruce D."/>
            <person name="Goodwin L."/>
            <person name="Pitluck S."/>
            <person name="Ivanova N."/>
            <person name="Mavromatis K."/>
            <person name="Ovchinnikova G."/>
            <person name="Pati A."/>
            <person name="Chen A."/>
            <person name="Palaniappan K."/>
            <person name="Land M."/>
            <person name="Hauser L."/>
            <person name="Chang Y.-J."/>
            <person name="Jeffries C.D."/>
            <person name="Chain P."/>
            <person name="Brettin T."/>
            <person name="Detter J.C."/>
            <person name="Schuetze A."/>
            <person name="Rohde M."/>
            <person name="Tindall B.J."/>
            <person name="Goeker M."/>
            <person name="Bristow J."/>
            <person name="Eisen J.A."/>
            <person name="Markowitz V."/>
            <person name="Hugenholtz P."/>
            <person name="Kyrpides N.C."/>
            <person name="Klenk H.-P."/>
            <person name="Chen F."/>
        </authorList>
    </citation>
    <scope>NUCLEOTIDE SEQUENCE [LARGE SCALE GENOMIC DNA]</scope>
    <source>
        <strain evidence="2">ATCC 33905 / DSM 74 / LMG 10896 / Claus 1</strain>
    </source>
</reference>
<dbReference type="KEGG" id="sli:Slin_4311"/>
<gene>
    <name evidence="1" type="ordered locus">Slin_4311</name>
</gene>
<dbReference type="HOGENOM" id="CLU_3066359_0_0_10"/>
<dbReference type="STRING" id="504472.Slin_4311"/>
<sequence length="53" mass="5986">MIDPTKIHLIINIGYNILDHTSDHYKLTELQLDSKNASLNPMVRLYAANGLCC</sequence>
<accession>D2QLK3</accession>
<dbReference type="AlphaFoldDB" id="D2QLK3"/>
<evidence type="ECO:0000313" key="1">
    <source>
        <dbReference type="EMBL" id="ADB40293.1"/>
    </source>
</evidence>
<evidence type="ECO:0000313" key="2">
    <source>
        <dbReference type="Proteomes" id="UP000002028"/>
    </source>
</evidence>
<protein>
    <submittedName>
        <fullName evidence="1">Uncharacterized protein</fullName>
    </submittedName>
</protein>
<dbReference type="EMBL" id="CP001769">
    <property type="protein sequence ID" value="ADB40293.1"/>
    <property type="molecule type" value="Genomic_DNA"/>
</dbReference>
<proteinExistence type="predicted"/>